<accession>A0A1Q2YJD4</accession>
<feature type="compositionally biased region" description="Acidic residues" evidence="1">
    <location>
        <begin position="115"/>
        <end position="170"/>
    </location>
</feature>
<comment type="caution">
    <text evidence="2">The sequence shown here is derived from an EMBL/GenBank/DDBJ whole genome shotgun (WGS) entry which is preliminary data.</text>
</comment>
<dbReference type="EMBL" id="BDGI01000129">
    <property type="protein sequence ID" value="GAV29657.1"/>
    <property type="molecule type" value="Genomic_DNA"/>
</dbReference>
<keyword evidence="3" id="KW-1185">Reference proteome</keyword>
<evidence type="ECO:0000313" key="3">
    <source>
        <dbReference type="Proteomes" id="UP000186136"/>
    </source>
</evidence>
<feature type="compositionally biased region" description="Acidic residues" evidence="1">
    <location>
        <begin position="41"/>
        <end position="52"/>
    </location>
</feature>
<feature type="compositionally biased region" description="Basic and acidic residues" evidence="1">
    <location>
        <begin position="63"/>
        <end position="74"/>
    </location>
</feature>
<feature type="region of interest" description="Disordered" evidence="1">
    <location>
        <begin position="1"/>
        <end position="183"/>
    </location>
</feature>
<dbReference type="AlphaFoldDB" id="A0A1Q2YJD4"/>
<protein>
    <submittedName>
        <fullName evidence="2">Uncharacterized protein</fullName>
    </submittedName>
</protein>
<sequence>MDDKHVDADSDVELSDVGSSTDHAQRRVPRAAGAPGGGRDDDAEGDEDDEESVLQRLTGNYRRFSETQRSRSLAEEFDAQSSFGNGDDDGNDRGHRGNVQILVRNLSSQDHEDSFIEEEDDEEDEDEEEEEEDEEDEGGESEDDDEQARDEENSENEEDYEDEDEDEDGGDFSRIVRVRDLHL</sequence>
<reference evidence="2 3" key="1">
    <citation type="submission" date="2016-08" db="EMBL/GenBank/DDBJ databases">
        <title>Whole genome shotgun sequence of Pichia membranifaciens KS47-1.</title>
        <authorList>
            <person name="Konishi M."/>
            <person name="Ishida M."/>
            <person name="Arakawa T."/>
            <person name="Kato Y."/>
            <person name="Horiuchi J."/>
        </authorList>
    </citation>
    <scope>NUCLEOTIDE SEQUENCE [LARGE SCALE GENOMIC DNA]</scope>
    <source>
        <strain evidence="2 3">KS47-1</strain>
    </source>
</reference>
<evidence type="ECO:0000313" key="2">
    <source>
        <dbReference type="EMBL" id="GAV29657.1"/>
    </source>
</evidence>
<proteinExistence type="predicted"/>
<dbReference type="Proteomes" id="UP000186136">
    <property type="component" value="Unassembled WGS sequence"/>
</dbReference>
<name>A0A1Q2YJD4_9ASCO</name>
<organism evidence="2 3">
    <name type="scientific">Pichia membranifaciens</name>
    <dbReference type="NCBI Taxonomy" id="4926"/>
    <lineage>
        <taxon>Eukaryota</taxon>
        <taxon>Fungi</taxon>
        <taxon>Dikarya</taxon>
        <taxon>Ascomycota</taxon>
        <taxon>Saccharomycotina</taxon>
        <taxon>Pichiomycetes</taxon>
        <taxon>Pichiales</taxon>
        <taxon>Pichiaceae</taxon>
        <taxon>Pichia</taxon>
    </lineage>
</organism>
<evidence type="ECO:0000256" key="1">
    <source>
        <dbReference type="SAM" id="MobiDB-lite"/>
    </source>
</evidence>
<gene>
    <name evidence="2" type="ORF">PMKS-003158</name>
</gene>